<evidence type="ECO:0008006" key="3">
    <source>
        <dbReference type="Google" id="ProtNLM"/>
    </source>
</evidence>
<accession>A0ABW6S1D4</accession>
<dbReference type="Proteomes" id="UP001601992">
    <property type="component" value="Unassembled WGS sequence"/>
</dbReference>
<dbReference type="RefSeq" id="WP_387404016.1">
    <property type="nucleotide sequence ID" value="NZ_JBIAQY010000004.1"/>
</dbReference>
<gene>
    <name evidence="1" type="ORF">ACFYXQ_15830</name>
</gene>
<name>A0ABW6S1D4_9NOCA</name>
<sequence>MTVDDEQNDEDPAEGPVPCRYAWAELDAAGKAKLWEELEGWVGWLRHRYQLGSRIPPCWWRHEPVIEELTALMAAHTAAYTCPPDEAQTPREDLTAWHTQWLWPSIERLTRISDFTSCRPRDCGYRRHKQSTLDGLSDLIATYAARAARGGA</sequence>
<dbReference type="EMBL" id="JBIAQY010000004">
    <property type="protein sequence ID" value="MFF3569240.1"/>
    <property type="molecule type" value="Genomic_DNA"/>
</dbReference>
<protein>
    <recommendedName>
        <fullName evidence="3">DUF4913 domain-containing protein</fullName>
    </recommendedName>
</protein>
<proteinExistence type="predicted"/>
<evidence type="ECO:0000313" key="2">
    <source>
        <dbReference type="Proteomes" id="UP001601992"/>
    </source>
</evidence>
<reference evidence="1 2" key="1">
    <citation type="submission" date="2024-10" db="EMBL/GenBank/DDBJ databases">
        <title>The Natural Products Discovery Center: Release of the First 8490 Sequenced Strains for Exploring Actinobacteria Biosynthetic Diversity.</title>
        <authorList>
            <person name="Kalkreuter E."/>
            <person name="Kautsar S.A."/>
            <person name="Yang D."/>
            <person name="Bader C.D."/>
            <person name="Teijaro C.N."/>
            <person name="Fluegel L."/>
            <person name="Davis C.M."/>
            <person name="Simpson J.R."/>
            <person name="Lauterbach L."/>
            <person name="Steele A.D."/>
            <person name="Gui C."/>
            <person name="Meng S."/>
            <person name="Li G."/>
            <person name="Viehrig K."/>
            <person name="Ye F."/>
            <person name="Su P."/>
            <person name="Kiefer A.F."/>
            <person name="Nichols A."/>
            <person name="Cepeda A.J."/>
            <person name="Yan W."/>
            <person name="Fan B."/>
            <person name="Jiang Y."/>
            <person name="Adhikari A."/>
            <person name="Zheng C.-J."/>
            <person name="Schuster L."/>
            <person name="Cowan T.M."/>
            <person name="Smanski M.J."/>
            <person name="Chevrette M.G."/>
            <person name="De Carvalho L.P.S."/>
            <person name="Shen B."/>
        </authorList>
    </citation>
    <scope>NUCLEOTIDE SEQUENCE [LARGE SCALE GENOMIC DNA]</scope>
    <source>
        <strain evidence="1 2">NPDC002593</strain>
    </source>
</reference>
<organism evidence="1 2">
    <name type="scientific">Nocardia jiangxiensis</name>
    <dbReference type="NCBI Taxonomy" id="282685"/>
    <lineage>
        <taxon>Bacteria</taxon>
        <taxon>Bacillati</taxon>
        <taxon>Actinomycetota</taxon>
        <taxon>Actinomycetes</taxon>
        <taxon>Mycobacteriales</taxon>
        <taxon>Nocardiaceae</taxon>
        <taxon>Nocardia</taxon>
    </lineage>
</organism>
<comment type="caution">
    <text evidence="1">The sequence shown here is derived from an EMBL/GenBank/DDBJ whole genome shotgun (WGS) entry which is preliminary data.</text>
</comment>
<keyword evidence="2" id="KW-1185">Reference proteome</keyword>
<evidence type="ECO:0000313" key="1">
    <source>
        <dbReference type="EMBL" id="MFF3569240.1"/>
    </source>
</evidence>